<evidence type="ECO:0000256" key="1">
    <source>
        <dbReference type="SAM" id="MobiDB-lite"/>
    </source>
</evidence>
<dbReference type="AlphaFoldDB" id="A0A0M9G3J9"/>
<dbReference type="RefSeq" id="XP_015659878.1">
    <property type="nucleotide sequence ID" value="XM_015801258.1"/>
</dbReference>
<dbReference type="VEuPathDB" id="TriTrypDB:LpyrH10_06_1770"/>
<keyword evidence="4" id="KW-1185">Reference proteome</keyword>
<feature type="transmembrane region" description="Helical" evidence="2">
    <location>
        <begin position="47"/>
        <end position="64"/>
    </location>
</feature>
<keyword evidence="2" id="KW-0472">Membrane</keyword>
<evidence type="ECO:0000313" key="4">
    <source>
        <dbReference type="Proteomes" id="UP000037923"/>
    </source>
</evidence>
<evidence type="ECO:0008006" key="5">
    <source>
        <dbReference type="Google" id="ProtNLM"/>
    </source>
</evidence>
<proteinExistence type="predicted"/>
<sequence>MCAYDYMSFSRCALSASLSSHSLLFEYLLLSVARCSSKTISNYLARFVPVALSFLVSVGLFYLISRQTHGVIRTCTSVNKSRDYGKAEERLLSRDMPRLLSVAQAEFPHTFSATAFPHSLQGRRNGNALEEAAMEVPWNGSDDDVRSVARIITASFLSPQQSTPPTASASSQQSRQSLCMG</sequence>
<keyword evidence="2" id="KW-0812">Transmembrane</keyword>
<keyword evidence="2" id="KW-1133">Transmembrane helix</keyword>
<evidence type="ECO:0000256" key="2">
    <source>
        <dbReference type="SAM" id="Phobius"/>
    </source>
</evidence>
<gene>
    <name evidence="3" type="ORF">ABB37_03807</name>
</gene>
<protein>
    <recommendedName>
        <fullName evidence="5">Transmembrane protein</fullName>
    </recommendedName>
</protein>
<comment type="caution">
    <text evidence="3">The sequence shown here is derived from an EMBL/GenBank/DDBJ whole genome shotgun (WGS) entry which is preliminary data.</text>
</comment>
<dbReference type="GeneID" id="26904098"/>
<organism evidence="3 4">
    <name type="scientific">Leptomonas pyrrhocoris</name>
    <name type="common">Firebug parasite</name>
    <dbReference type="NCBI Taxonomy" id="157538"/>
    <lineage>
        <taxon>Eukaryota</taxon>
        <taxon>Discoba</taxon>
        <taxon>Euglenozoa</taxon>
        <taxon>Kinetoplastea</taxon>
        <taxon>Metakinetoplastina</taxon>
        <taxon>Trypanosomatida</taxon>
        <taxon>Trypanosomatidae</taxon>
        <taxon>Leishmaniinae</taxon>
        <taxon>Leptomonas</taxon>
    </lineage>
</organism>
<name>A0A0M9G3J9_LEPPY</name>
<dbReference type="EMBL" id="LGTL01000006">
    <property type="protein sequence ID" value="KPA81439.1"/>
    <property type="molecule type" value="Genomic_DNA"/>
</dbReference>
<dbReference type="Proteomes" id="UP000037923">
    <property type="component" value="Unassembled WGS sequence"/>
</dbReference>
<reference evidence="3 4" key="1">
    <citation type="submission" date="2015-07" db="EMBL/GenBank/DDBJ databases">
        <title>High-quality genome of monoxenous trypanosomatid Leptomonas pyrrhocoris.</title>
        <authorList>
            <person name="Flegontov P."/>
            <person name="Butenko A."/>
            <person name="Firsov S."/>
            <person name="Vlcek C."/>
            <person name="Logacheva M.D."/>
            <person name="Field M."/>
            <person name="Filatov D."/>
            <person name="Flegontova O."/>
            <person name="Gerasimov E."/>
            <person name="Jackson A.P."/>
            <person name="Kelly S."/>
            <person name="Opperdoes F."/>
            <person name="O'Reilly A."/>
            <person name="Votypka J."/>
            <person name="Yurchenko V."/>
            <person name="Lukes J."/>
        </authorList>
    </citation>
    <scope>NUCLEOTIDE SEQUENCE [LARGE SCALE GENOMIC DNA]</scope>
    <source>
        <strain evidence="3">H10</strain>
    </source>
</reference>
<accession>A0A0M9G3J9</accession>
<feature type="region of interest" description="Disordered" evidence="1">
    <location>
        <begin position="159"/>
        <end position="181"/>
    </location>
</feature>
<evidence type="ECO:0000313" key="3">
    <source>
        <dbReference type="EMBL" id="KPA81439.1"/>
    </source>
</evidence>